<feature type="region of interest" description="Disordered" evidence="1">
    <location>
        <begin position="26"/>
        <end position="56"/>
    </location>
</feature>
<evidence type="ECO:0000256" key="1">
    <source>
        <dbReference type="SAM" id="MobiDB-lite"/>
    </source>
</evidence>
<comment type="caution">
    <text evidence="2">The sequence shown here is derived from an EMBL/GenBank/DDBJ whole genome shotgun (WGS) entry which is preliminary data.</text>
</comment>
<feature type="region of interest" description="Disordered" evidence="1">
    <location>
        <begin position="393"/>
        <end position="482"/>
    </location>
</feature>
<feature type="compositionally biased region" description="Acidic residues" evidence="1">
    <location>
        <begin position="441"/>
        <end position="452"/>
    </location>
</feature>
<feature type="compositionally biased region" description="Basic and acidic residues" evidence="1">
    <location>
        <begin position="416"/>
        <end position="426"/>
    </location>
</feature>
<reference evidence="2 3" key="1">
    <citation type="submission" date="2024-06" db="EMBL/GenBank/DDBJ databases">
        <authorList>
            <person name="Kraege A."/>
            <person name="Thomma B."/>
        </authorList>
    </citation>
    <scope>NUCLEOTIDE SEQUENCE [LARGE SCALE GENOMIC DNA]</scope>
</reference>
<name>A0ABP1GBX2_9CHLO</name>
<dbReference type="PANTHER" id="PTHR33477:SF3">
    <property type="entry name" value="P-LOOP NTPASE DOMAIN-CONTAINING PROTEIN LPA1 HOMOLOG 1"/>
    <property type="match status" value="1"/>
</dbReference>
<accession>A0ABP1GBX2</accession>
<dbReference type="SUPFAM" id="SSF52540">
    <property type="entry name" value="P-loop containing nucleoside triphosphate hydrolases"/>
    <property type="match status" value="1"/>
</dbReference>
<feature type="compositionally biased region" description="Low complexity" evidence="1">
    <location>
        <begin position="402"/>
        <end position="413"/>
    </location>
</feature>
<organism evidence="2 3">
    <name type="scientific">Coccomyxa viridis</name>
    <dbReference type="NCBI Taxonomy" id="1274662"/>
    <lineage>
        <taxon>Eukaryota</taxon>
        <taxon>Viridiplantae</taxon>
        <taxon>Chlorophyta</taxon>
        <taxon>core chlorophytes</taxon>
        <taxon>Trebouxiophyceae</taxon>
        <taxon>Trebouxiophyceae incertae sedis</taxon>
        <taxon>Coccomyxaceae</taxon>
        <taxon>Coccomyxa</taxon>
    </lineage>
</organism>
<evidence type="ECO:0000313" key="2">
    <source>
        <dbReference type="EMBL" id="CAL5228780.1"/>
    </source>
</evidence>
<sequence length="482" mass="52203">MGCKPRVAHKASKNLFEGLTAKLTEQLDPGHTLGQGRPASKDPDGKAKPSDGHLPGALDKLDIKGKVVIHPGGKATITLQRPVWEQLVMEHIQAFTDKPHAREDLALACSIREQRRSVTVLLAGTSGTGKSTLAGLLAARLGISTVLSTDSVRHMLRSFTPQASNPVLWASTYEAGHYMDDGSGLSGVESLPGSAEKGKAPAEALLRAENLKRKCIKGYKAQSEMVLESLDKLIGACEGRRESMVVEGVHLSLNAVIRLMQKHPSIVPFLVHIGNEAKHRERFAVRAKYMTLEPTKNRYVRYMRSIRAIQDYLIARAQRHAVPAVNNTNVDRSVATIHATTLGCLRRQARGEVLLDAVSKTTPAVAEEYAHYTEGTWSSKGMLELIRQKMSAAALDSDDRPSTSTSSPLGPLSEVGELRDPTEDTHSIYGDSDLMSSDGREQDDDLDDDSGSEADPREEGSVADSDASEHEFEETACTSGGP</sequence>
<dbReference type="InterPro" id="IPR027417">
    <property type="entry name" value="P-loop_NTPase"/>
</dbReference>
<keyword evidence="3" id="KW-1185">Reference proteome</keyword>
<gene>
    <name evidence="2" type="primary">g11970</name>
    <name evidence="2" type="ORF">VP750_LOCUS10686</name>
</gene>
<dbReference type="PANTHER" id="PTHR33477">
    <property type="entry name" value="P-LOOP NTPASE DOMAIN-CONTAINING PROTEIN LPA1 HOMOLOG 1"/>
    <property type="match status" value="1"/>
</dbReference>
<proteinExistence type="predicted"/>
<dbReference type="Gene3D" id="3.40.50.300">
    <property type="entry name" value="P-loop containing nucleotide triphosphate hydrolases"/>
    <property type="match status" value="1"/>
</dbReference>
<feature type="compositionally biased region" description="Basic and acidic residues" evidence="1">
    <location>
        <begin position="39"/>
        <end position="51"/>
    </location>
</feature>
<evidence type="ECO:0000313" key="3">
    <source>
        <dbReference type="Proteomes" id="UP001497392"/>
    </source>
</evidence>
<protein>
    <submittedName>
        <fullName evidence="2">G11970 protein</fullName>
    </submittedName>
</protein>
<dbReference type="EMBL" id="CAXHTA020000019">
    <property type="protein sequence ID" value="CAL5228780.1"/>
    <property type="molecule type" value="Genomic_DNA"/>
</dbReference>
<dbReference type="Proteomes" id="UP001497392">
    <property type="component" value="Unassembled WGS sequence"/>
</dbReference>